<protein>
    <recommendedName>
        <fullName evidence="3">Transposase</fullName>
    </recommendedName>
</protein>
<proteinExistence type="predicted"/>
<dbReference type="AlphaFoldDB" id="A0A0R3N6U7"/>
<comment type="caution">
    <text evidence="1">The sequence shown here is derived from an EMBL/GenBank/DDBJ whole genome shotgun (WGS) entry which is preliminary data.</text>
</comment>
<evidence type="ECO:0000313" key="1">
    <source>
        <dbReference type="EMBL" id="KRR27870.1"/>
    </source>
</evidence>
<reference evidence="1 2" key="1">
    <citation type="submission" date="2014-03" db="EMBL/GenBank/DDBJ databases">
        <title>Bradyrhizobium valentinum sp. nov., isolated from effective nodules of Lupinus mariae-josephae, a lupine endemic of basic-lime soils in Eastern Spain.</title>
        <authorList>
            <person name="Duran D."/>
            <person name="Rey L."/>
            <person name="Navarro A."/>
            <person name="Busquets A."/>
            <person name="Imperial J."/>
            <person name="Ruiz-Argueso T."/>
        </authorList>
    </citation>
    <scope>NUCLEOTIDE SEQUENCE [LARGE SCALE GENOMIC DNA]</scope>
    <source>
        <strain evidence="1 2">CCBAU 23086</strain>
    </source>
</reference>
<evidence type="ECO:0000313" key="2">
    <source>
        <dbReference type="Proteomes" id="UP000051660"/>
    </source>
</evidence>
<name>A0A0R3N6U7_9BRAD</name>
<accession>A0A0R3N6U7</accession>
<gene>
    <name evidence="1" type="ORF">CQ14_08505</name>
</gene>
<dbReference type="EMBL" id="LLYB01000034">
    <property type="protein sequence ID" value="KRR27870.1"/>
    <property type="molecule type" value="Genomic_DNA"/>
</dbReference>
<organism evidence="1 2">
    <name type="scientific">Bradyrhizobium lablabi</name>
    <dbReference type="NCBI Taxonomy" id="722472"/>
    <lineage>
        <taxon>Bacteria</taxon>
        <taxon>Pseudomonadati</taxon>
        <taxon>Pseudomonadota</taxon>
        <taxon>Alphaproteobacteria</taxon>
        <taxon>Hyphomicrobiales</taxon>
        <taxon>Nitrobacteraceae</taxon>
        <taxon>Bradyrhizobium</taxon>
    </lineage>
</organism>
<evidence type="ECO:0008006" key="3">
    <source>
        <dbReference type="Google" id="ProtNLM"/>
    </source>
</evidence>
<sequence length="62" mass="7039">MHHLAGYYVKRQPLSRPKNVRALPATKSLRDRYAEVLRLRRAICQTQAALQAPATVNRLAAK</sequence>
<dbReference type="Proteomes" id="UP000051660">
    <property type="component" value="Unassembled WGS sequence"/>
</dbReference>